<comment type="catalytic activity">
    <reaction evidence="14">
        <text>Release of a C-terminal amino acid, but little or no action with -Asp, -Glu, -Arg, -Lys or -Pro.</text>
        <dbReference type="EC" id="3.4.17.1"/>
    </reaction>
</comment>
<evidence type="ECO:0000256" key="18">
    <source>
        <dbReference type="ARBA" id="ARBA00059652"/>
    </source>
</evidence>
<evidence type="ECO:0000256" key="9">
    <source>
        <dbReference type="ARBA" id="ARBA00022801"/>
    </source>
</evidence>
<dbReference type="CDD" id="cd03870">
    <property type="entry name" value="M14_CPA"/>
    <property type="match status" value="1"/>
</dbReference>
<feature type="active site" description="Proton donor/acceptor" evidence="20">
    <location>
        <position position="376"/>
    </location>
</feature>
<keyword evidence="11" id="KW-0482">Metalloprotease</keyword>
<keyword evidence="13" id="KW-1015">Disulfide bond</keyword>
<evidence type="ECO:0000256" key="10">
    <source>
        <dbReference type="ARBA" id="ARBA00022833"/>
    </source>
</evidence>
<dbReference type="Pfam" id="PF02244">
    <property type="entry name" value="Propep_M14"/>
    <property type="match status" value="1"/>
</dbReference>
<dbReference type="PROSITE" id="PS00132">
    <property type="entry name" value="CARBOXYPEPT_ZN_1"/>
    <property type="match status" value="1"/>
</dbReference>
<dbReference type="Ensembl" id="ENSLCNT00005015297.1">
    <property type="protein sequence ID" value="ENSLCNP00005013678.1"/>
    <property type="gene ID" value="ENSLCNG00005008961.1"/>
</dbReference>
<dbReference type="PROSITE" id="PS00133">
    <property type="entry name" value="CARBOXYPEPT_ZN_2"/>
    <property type="match status" value="1"/>
</dbReference>
<keyword evidence="23" id="KW-1185">Reference proteome</keyword>
<feature type="domain" description="Peptidase M14" evidence="21">
    <location>
        <begin position="117"/>
        <end position="410"/>
    </location>
</feature>
<comment type="catalytic activity">
    <reaction evidence="17">
        <text>leukotriene C4 + H2O = leukotriene F4 + glycine</text>
        <dbReference type="Rhea" id="RHEA:50740"/>
        <dbReference type="ChEBI" id="CHEBI:15377"/>
        <dbReference type="ChEBI" id="CHEBI:57305"/>
        <dbReference type="ChEBI" id="CHEBI:57973"/>
        <dbReference type="ChEBI" id="CHEBI:133618"/>
    </reaction>
    <physiologicalReaction direction="left-to-right" evidence="17">
        <dbReference type="Rhea" id="RHEA:50741"/>
    </physiologicalReaction>
</comment>
<dbReference type="InterPro" id="IPR057247">
    <property type="entry name" value="CARBOXYPEPT_ZN_2"/>
</dbReference>
<keyword evidence="9" id="KW-0378">Hydrolase</keyword>
<name>A0A667H049_LYNCA</name>
<dbReference type="InterPro" id="IPR036990">
    <property type="entry name" value="M14A-like_propep"/>
</dbReference>
<evidence type="ECO:0000313" key="22">
    <source>
        <dbReference type="Ensembl" id="ENSLCNP00005013678.1"/>
    </source>
</evidence>
<sequence length="415" mass="46400">MDMCSLKPKIVCGGRIGPGYPEAAVLVLILTGIGMQGLEGLKPQKVDFWRGPARPSLPVDMRVPFSELKDVKAYLGSHGLAYSVMIKDIQVLLDEEREAMAKSRRLERSTSSFSYASYHTLEEIYGFMDMLVAEHPQLVSKLQIGNTYEGRPIYVLKFSTGGNNRPAIWIDTGIHSREWVTQASGVWFAKKITQDYGQDFTLTAILDSMDIFLEIVTNPDGFAFTHSKNRMWRKTRSLTPGSFCVGVDPNRNWDAGFGMAGASSNPCTDTYRGKFASSEAEVKSIVDFVKSHGNIKAFISIHSYSQLLLYPYGYKAEPAPDRDELDQLAKSAVTALASLYGTKFKYGSIIKTIYQASGSTIDWTYSQGIKYSFTFELRDTGRYGFLLPASQIVPTAQETWLALRTIMEYTLNHPY</sequence>
<evidence type="ECO:0000256" key="20">
    <source>
        <dbReference type="PROSITE-ProRule" id="PRU01379"/>
    </source>
</evidence>
<evidence type="ECO:0000256" key="19">
    <source>
        <dbReference type="ARBA" id="ARBA00065928"/>
    </source>
</evidence>
<evidence type="ECO:0000256" key="6">
    <source>
        <dbReference type="ARBA" id="ARBA00022670"/>
    </source>
</evidence>
<dbReference type="InterPro" id="IPR034248">
    <property type="entry name" value="CPA_M14_CPD"/>
</dbReference>
<dbReference type="PANTHER" id="PTHR11705:SF94">
    <property type="entry name" value="CARBOXYPEPTIDASE A1"/>
    <property type="match status" value="1"/>
</dbReference>
<evidence type="ECO:0000256" key="14">
    <source>
        <dbReference type="ARBA" id="ARBA00036253"/>
    </source>
</evidence>
<dbReference type="SUPFAM" id="SSF54897">
    <property type="entry name" value="Protease propeptides/inhibitors"/>
    <property type="match status" value="1"/>
</dbReference>
<dbReference type="PANTHER" id="PTHR11705">
    <property type="entry name" value="PROTEASE FAMILY M14 CARBOXYPEPTIDASE A,B"/>
    <property type="match status" value="1"/>
</dbReference>
<keyword evidence="10" id="KW-0862">Zinc</keyword>
<dbReference type="InterPro" id="IPR057246">
    <property type="entry name" value="CARBOXYPEPT_ZN_1"/>
</dbReference>
<dbReference type="PRINTS" id="PR00765">
    <property type="entry name" value="CRBOXYPTASEA"/>
</dbReference>
<evidence type="ECO:0000256" key="16">
    <source>
        <dbReference type="ARBA" id="ARBA00040642"/>
    </source>
</evidence>
<evidence type="ECO:0000256" key="1">
    <source>
        <dbReference type="ARBA" id="ARBA00001947"/>
    </source>
</evidence>
<dbReference type="Gene3D" id="3.30.70.340">
    <property type="entry name" value="Metallocarboxypeptidase-like"/>
    <property type="match status" value="1"/>
</dbReference>
<reference evidence="22" key="1">
    <citation type="submission" date="2025-08" db="UniProtKB">
        <authorList>
            <consortium name="Ensembl"/>
        </authorList>
    </citation>
    <scope>IDENTIFICATION</scope>
</reference>
<evidence type="ECO:0000256" key="15">
    <source>
        <dbReference type="ARBA" id="ARBA00039144"/>
    </source>
</evidence>
<dbReference type="InterPro" id="IPR000834">
    <property type="entry name" value="Peptidase_M14"/>
</dbReference>
<keyword evidence="8" id="KW-0732">Signal</keyword>
<evidence type="ECO:0000259" key="21">
    <source>
        <dbReference type="PROSITE" id="PS52035"/>
    </source>
</evidence>
<comment type="cofactor">
    <cofactor evidence="1">
        <name>Zn(2+)</name>
        <dbReference type="ChEBI" id="CHEBI:29105"/>
    </cofactor>
</comment>
<dbReference type="Proteomes" id="UP000472241">
    <property type="component" value="Unplaced"/>
</dbReference>
<dbReference type="FunFam" id="3.40.630.10:FF:000132">
    <property type="entry name" value="Carboxypeptidase A1"/>
    <property type="match status" value="1"/>
</dbReference>
<dbReference type="PROSITE" id="PS52035">
    <property type="entry name" value="PEPTIDASE_M14"/>
    <property type="match status" value="1"/>
</dbReference>
<evidence type="ECO:0000256" key="5">
    <source>
        <dbReference type="ARBA" id="ARBA00022645"/>
    </source>
</evidence>
<dbReference type="AlphaFoldDB" id="A0A667H049"/>
<evidence type="ECO:0000256" key="12">
    <source>
        <dbReference type="ARBA" id="ARBA00023145"/>
    </source>
</evidence>
<keyword evidence="7" id="KW-0479">Metal-binding</keyword>
<evidence type="ECO:0000256" key="3">
    <source>
        <dbReference type="ARBA" id="ARBA00005988"/>
    </source>
</evidence>
<evidence type="ECO:0000256" key="8">
    <source>
        <dbReference type="ARBA" id="ARBA00022729"/>
    </source>
</evidence>
<dbReference type="GO" id="GO:0004181">
    <property type="term" value="F:metallocarboxypeptidase activity"/>
    <property type="evidence" value="ECO:0007669"/>
    <property type="project" value="UniProtKB-EC"/>
</dbReference>
<dbReference type="GO" id="GO:0008270">
    <property type="term" value="F:zinc ion binding"/>
    <property type="evidence" value="ECO:0007669"/>
    <property type="project" value="InterPro"/>
</dbReference>
<dbReference type="SMART" id="SM00631">
    <property type="entry name" value="Zn_pept"/>
    <property type="match status" value="1"/>
</dbReference>
<comment type="function">
    <text evidence="18">Carboxypeptidase that catalyzes the release of a C-terminal amino acid, but has little or no action with -Asp, -Glu, -Arg, -Lys or -Pro. Catalyzes the conversion of leukotriene C4 to leukotriene F4 via the hydrolysis of an amide bond.</text>
</comment>
<dbReference type="GO" id="GO:0006508">
    <property type="term" value="P:proteolysis"/>
    <property type="evidence" value="ECO:0007669"/>
    <property type="project" value="UniProtKB-KW"/>
</dbReference>
<dbReference type="SUPFAM" id="SSF53187">
    <property type="entry name" value="Zn-dependent exopeptidases"/>
    <property type="match status" value="1"/>
</dbReference>
<evidence type="ECO:0000256" key="7">
    <source>
        <dbReference type="ARBA" id="ARBA00022723"/>
    </source>
</evidence>
<dbReference type="FunFam" id="3.30.70.340:FF:000001">
    <property type="entry name" value="Carboxypeptidase A5"/>
    <property type="match status" value="1"/>
</dbReference>
<dbReference type="EC" id="3.4.17.1" evidence="15"/>
<keyword evidence="12" id="KW-0865">Zymogen</keyword>
<dbReference type="GO" id="GO:0005615">
    <property type="term" value="C:extracellular space"/>
    <property type="evidence" value="ECO:0007669"/>
    <property type="project" value="TreeGrafter"/>
</dbReference>
<organism evidence="22 23">
    <name type="scientific">Lynx canadensis</name>
    <name type="common">Canada lynx</name>
    <name type="synonym">Felis canadensis</name>
    <dbReference type="NCBI Taxonomy" id="61383"/>
    <lineage>
        <taxon>Eukaryota</taxon>
        <taxon>Metazoa</taxon>
        <taxon>Chordata</taxon>
        <taxon>Craniata</taxon>
        <taxon>Vertebrata</taxon>
        <taxon>Euteleostomi</taxon>
        <taxon>Mammalia</taxon>
        <taxon>Eutheria</taxon>
        <taxon>Laurasiatheria</taxon>
        <taxon>Carnivora</taxon>
        <taxon>Feliformia</taxon>
        <taxon>Felidae</taxon>
        <taxon>Felinae</taxon>
        <taxon>Lynx</taxon>
    </lineage>
</organism>
<evidence type="ECO:0000256" key="13">
    <source>
        <dbReference type="ARBA" id="ARBA00023157"/>
    </source>
</evidence>
<dbReference type="Pfam" id="PF00246">
    <property type="entry name" value="Peptidase_M14"/>
    <property type="match status" value="1"/>
</dbReference>
<comment type="subunit">
    <text evidence="19">Monomer. May form a complex with proelastase 2.</text>
</comment>
<evidence type="ECO:0000256" key="11">
    <source>
        <dbReference type="ARBA" id="ARBA00023049"/>
    </source>
</evidence>
<evidence type="ECO:0000256" key="4">
    <source>
        <dbReference type="ARBA" id="ARBA00022525"/>
    </source>
</evidence>
<keyword evidence="5" id="KW-0121">Carboxypeptidase</keyword>
<evidence type="ECO:0000256" key="2">
    <source>
        <dbReference type="ARBA" id="ARBA00004613"/>
    </source>
</evidence>
<evidence type="ECO:0000313" key="23">
    <source>
        <dbReference type="Proteomes" id="UP000472241"/>
    </source>
</evidence>
<evidence type="ECO:0000256" key="17">
    <source>
        <dbReference type="ARBA" id="ARBA00052331"/>
    </source>
</evidence>
<protein>
    <recommendedName>
        <fullName evidence="16">Carboxypeptidase A1</fullName>
        <ecNumber evidence="15">3.4.17.1</ecNumber>
    </recommendedName>
</protein>
<accession>A0A667H049</accession>
<dbReference type="InterPro" id="IPR003146">
    <property type="entry name" value="M14A_act_pep"/>
</dbReference>
<keyword evidence="4" id="KW-0964">Secreted</keyword>
<keyword evidence="6" id="KW-0645">Protease</keyword>
<proteinExistence type="inferred from homology"/>
<comment type="subcellular location">
    <subcellularLocation>
        <location evidence="2">Secreted</location>
    </subcellularLocation>
</comment>
<gene>
    <name evidence="22" type="primary">LOC115509183</name>
</gene>
<comment type="similarity">
    <text evidence="3 20">Belongs to the peptidase M14 family.</text>
</comment>
<reference evidence="22" key="2">
    <citation type="submission" date="2025-09" db="UniProtKB">
        <authorList>
            <consortium name="Ensembl"/>
        </authorList>
    </citation>
    <scope>IDENTIFICATION</scope>
</reference>
<dbReference type="Gene3D" id="3.40.630.10">
    <property type="entry name" value="Zn peptidases"/>
    <property type="match status" value="1"/>
</dbReference>